<accession>A0ABQ3GME1</accession>
<keyword evidence="3" id="KW-1185">Reference proteome</keyword>
<dbReference type="InterPro" id="IPR005569">
    <property type="entry name" value="Arc_DNA-bd_dom"/>
</dbReference>
<proteinExistence type="predicted"/>
<dbReference type="Gene3D" id="1.10.1220.10">
    <property type="entry name" value="Met repressor-like"/>
    <property type="match status" value="1"/>
</dbReference>
<protein>
    <recommendedName>
        <fullName evidence="1">Arc-like DNA binding domain-containing protein</fullName>
    </recommendedName>
</protein>
<evidence type="ECO:0000313" key="2">
    <source>
        <dbReference type="EMBL" id="GHD25980.1"/>
    </source>
</evidence>
<sequence>MSNIQFNLRVPQELKDRIEEAAKRSGRSINAEAAYRLERGLLPPSPFPPGYVPGHDSSIRIKFDDAFFEDTGLTKVEVSQYISEVIKRDLKNIRNNEDE</sequence>
<comment type="caution">
    <text evidence="2">The sequence shown here is derived from an EMBL/GenBank/DDBJ whole genome shotgun (WGS) entry which is preliminary data.</text>
</comment>
<name>A0ABQ3GME1_9GAMM</name>
<dbReference type="SUPFAM" id="SSF47598">
    <property type="entry name" value="Ribbon-helix-helix"/>
    <property type="match status" value="1"/>
</dbReference>
<gene>
    <name evidence="2" type="ORF">GCM10016272_02380</name>
</gene>
<dbReference type="RefSeq" id="WP_189580517.1">
    <property type="nucleotide sequence ID" value="NZ_BMZR01000001.1"/>
</dbReference>
<feature type="domain" description="Arc-like DNA binding" evidence="1">
    <location>
        <begin position="5"/>
        <end position="46"/>
    </location>
</feature>
<dbReference type="InterPro" id="IPR013321">
    <property type="entry name" value="Arc_rbn_hlx_hlx"/>
</dbReference>
<reference evidence="3" key="1">
    <citation type="journal article" date="2019" name="Int. J. Syst. Evol. Microbiol.">
        <title>The Global Catalogue of Microorganisms (GCM) 10K type strain sequencing project: providing services to taxonomists for standard genome sequencing and annotation.</title>
        <authorList>
            <consortium name="The Broad Institute Genomics Platform"/>
            <consortium name="The Broad Institute Genome Sequencing Center for Infectious Disease"/>
            <person name="Wu L."/>
            <person name="Ma J."/>
        </authorList>
    </citation>
    <scope>NUCLEOTIDE SEQUENCE [LARGE SCALE GENOMIC DNA]</scope>
    <source>
        <strain evidence="3">KCTC 42280</strain>
    </source>
</reference>
<dbReference type="InterPro" id="IPR010985">
    <property type="entry name" value="Ribbon_hlx_hlx"/>
</dbReference>
<evidence type="ECO:0000313" key="3">
    <source>
        <dbReference type="Proteomes" id="UP000610203"/>
    </source>
</evidence>
<dbReference type="EMBL" id="BMZR01000001">
    <property type="protein sequence ID" value="GHD25980.1"/>
    <property type="molecule type" value="Genomic_DNA"/>
</dbReference>
<dbReference type="Proteomes" id="UP000610203">
    <property type="component" value="Unassembled WGS sequence"/>
</dbReference>
<dbReference type="Pfam" id="PF03869">
    <property type="entry name" value="Arc"/>
    <property type="match status" value="1"/>
</dbReference>
<evidence type="ECO:0000259" key="1">
    <source>
        <dbReference type="Pfam" id="PF03869"/>
    </source>
</evidence>
<organism evidence="2 3">
    <name type="scientific">Psychrobacter glaciei</name>
    <dbReference type="NCBI Taxonomy" id="619771"/>
    <lineage>
        <taxon>Bacteria</taxon>
        <taxon>Pseudomonadati</taxon>
        <taxon>Pseudomonadota</taxon>
        <taxon>Gammaproteobacteria</taxon>
        <taxon>Moraxellales</taxon>
        <taxon>Moraxellaceae</taxon>
        <taxon>Psychrobacter</taxon>
    </lineage>
</organism>